<reference evidence="2" key="1">
    <citation type="submission" date="2023-10" db="EMBL/GenBank/DDBJ databases">
        <authorList>
            <person name="Chen Y."/>
            <person name="Shah S."/>
            <person name="Dougan E. K."/>
            <person name="Thang M."/>
            <person name="Chan C."/>
        </authorList>
    </citation>
    <scope>NUCLEOTIDE SEQUENCE [LARGE SCALE GENOMIC DNA]</scope>
</reference>
<proteinExistence type="predicted"/>
<name>A0ABN9PAV8_9DINO</name>
<feature type="region of interest" description="Disordered" evidence="1">
    <location>
        <begin position="92"/>
        <end position="113"/>
    </location>
</feature>
<sequence length="154" mass="17265">MLSDLEAAFASGCPDETELVVEKDLNTGQASWHVRGRADPVLERCRLEGEGGADVVMPQAFRPGHEKSAPHVGRREGGMSIIFRRSPRISRICAEGPQRRRPQRAPRDRDVGLAQTREFRAEVRQFMSMPRVLLPSMVTSCRSRSTIWTPGRPT</sequence>
<evidence type="ECO:0000313" key="3">
    <source>
        <dbReference type="Proteomes" id="UP001189429"/>
    </source>
</evidence>
<dbReference type="Proteomes" id="UP001189429">
    <property type="component" value="Unassembled WGS sequence"/>
</dbReference>
<keyword evidence="3" id="KW-1185">Reference proteome</keyword>
<comment type="caution">
    <text evidence="2">The sequence shown here is derived from an EMBL/GenBank/DDBJ whole genome shotgun (WGS) entry which is preliminary data.</text>
</comment>
<evidence type="ECO:0000313" key="2">
    <source>
        <dbReference type="EMBL" id="CAK0789933.1"/>
    </source>
</evidence>
<dbReference type="EMBL" id="CAUYUJ010000325">
    <property type="protein sequence ID" value="CAK0789933.1"/>
    <property type="molecule type" value="Genomic_DNA"/>
</dbReference>
<protein>
    <submittedName>
        <fullName evidence="2">Uncharacterized protein</fullName>
    </submittedName>
</protein>
<evidence type="ECO:0000256" key="1">
    <source>
        <dbReference type="SAM" id="MobiDB-lite"/>
    </source>
</evidence>
<organism evidence="2 3">
    <name type="scientific">Prorocentrum cordatum</name>
    <dbReference type="NCBI Taxonomy" id="2364126"/>
    <lineage>
        <taxon>Eukaryota</taxon>
        <taxon>Sar</taxon>
        <taxon>Alveolata</taxon>
        <taxon>Dinophyceae</taxon>
        <taxon>Prorocentrales</taxon>
        <taxon>Prorocentraceae</taxon>
        <taxon>Prorocentrum</taxon>
    </lineage>
</organism>
<accession>A0ABN9PAV8</accession>
<gene>
    <name evidence="2" type="ORF">PCOR1329_LOCUS1339</name>
</gene>